<dbReference type="Gene3D" id="2.30.42.10">
    <property type="match status" value="1"/>
</dbReference>
<dbReference type="InterPro" id="IPR036034">
    <property type="entry name" value="PDZ_sf"/>
</dbReference>
<dbReference type="RefSeq" id="WP_163954560.1">
    <property type="nucleotide sequence ID" value="NZ_JAAFZH010000017.1"/>
</dbReference>
<dbReference type="InterPro" id="IPR001478">
    <property type="entry name" value="PDZ"/>
</dbReference>
<gene>
    <name evidence="2" type="ORF">GK108_26300</name>
</gene>
<dbReference type="EMBL" id="JAAFZH010000017">
    <property type="protein sequence ID" value="NDU98425.1"/>
    <property type="molecule type" value="Genomic_DNA"/>
</dbReference>
<dbReference type="CDD" id="cd06779">
    <property type="entry name" value="cpPDZ_Deg_HtrA-like"/>
    <property type="match status" value="1"/>
</dbReference>
<evidence type="ECO:0000259" key="1">
    <source>
        <dbReference type="PROSITE" id="PS50106"/>
    </source>
</evidence>
<dbReference type="Gene3D" id="3.40.50.1820">
    <property type="entry name" value="alpha/beta hydrolase"/>
    <property type="match status" value="1"/>
</dbReference>
<dbReference type="SUPFAM" id="SSF50156">
    <property type="entry name" value="PDZ domain-like"/>
    <property type="match status" value="1"/>
</dbReference>
<keyword evidence="2" id="KW-0378">Hydrolase</keyword>
<dbReference type="InterPro" id="IPR053145">
    <property type="entry name" value="AB_hydrolase_Est10"/>
</dbReference>
<organism evidence="2 3">
    <name type="scientific">Spirosoma terrae</name>
    <dbReference type="NCBI Taxonomy" id="1968276"/>
    <lineage>
        <taxon>Bacteria</taxon>
        <taxon>Pseudomonadati</taxon>
        <taxon>Bacteroidota</taxon>
        <taxon>Cytophagia</taxon>
        <taxon>Cytophagales</taxon>
        <taxon>Cytophagaceae</taxon>
        <taxon>Spirosoma</taxon>
    </lineage>
</organism>
<sequence length="466" mass="51628">MPLSTSLTPFRFILFSVFLLAQFTSSGQVLKKRGQLGVAAVALTDSLAQISGLKKKQGVWVRQVLAGSTAEQIGIRPGDVVIQINQQAITAPTDLMAFAQQVVEGDSLRITLLRGGNPQTLRGLAKPRPIPLSADLALTYDHFSFTDNGKQAGQIRTIVKRAKTFAGQKLPVVYFIQGTSCLSMAYLPDGDPYKLATDELARRGFAVFMIEKPGMGDNTGTASCQSTGFNTELAAFTQGYKRLLTYDWVDTSRIFLFGHSLGGITAPLLAQTYRPRGIIVFGGVLRTWHDYMVDVIRDQKILEGAEPAQAEADLQALRPFLYSYFYQKQSPKELVSANPIIEPLVRRLLDYEADSLIFGRHYTFWQELNAHNLYAAWQTIHTPVLALYGEADSNALKPDDHIQIAAIVNRQHPGLATYQLVAKTNHSMQLAGTMAAYLQHRHEAGQQYPFNTGMFDDIGKWIRQIG</sequence>
<dbReference type="AlphaFoldDB" id="A0A6L9LCZ3"/>
<name>A0A6L9LCZ3_9BACT</name>
<reference evidence="2 3" key="1">
    <citation type="submission" date="2020-02" db="EMBL/GenBank/DDBJ databases">
        <title>Draft genome sequence of two Spirosoma agri KCTC 52727 and Spirosoma terrae KCTC 52035.</title>
        <authorList>
            <person name="Rojas J."/>
            <person name="Ambika Manirajan B."/>
            <person name="Suarez C."/>
            <person name="Ratering S."/>
            <person name="Schnell S."/>
        </authorList>
    </citation>
    <scope>NUCLEOTIDE SEQUENCE [LARGE SCALE GENOMIC DNA]</scope>
    <source>
        <strain evidence="2 3">KCTC 52035</strain>
    </source>
</reference>
<dbReference type="SUPFAM" id="SSF53474">
    <property type="entry name" value="alpha/beta-Hydrolases"/>
    <property type="match status" value="1"/>
</dbReference>
<dbReference type="GO" id="GO:0052689">
    <property type="term" value="F:carboxylic ester hydrolase activity"/>
    <property type="evidence" value="ECO:0007669"/>
    <property type="project" value="TreeGrafter"/>
</dbReference>
<protein>
    <submittedName>
        <fullName evidence="2">Alpha/beta fold hydrolase</fullName>
    </submittedName>
</protein>
<keyword evidence="3" id="KW-1185">Reference proteome</keyword>
<proteinExistence type="predicted"/>
<dbReference type="PANTHER" id="PTHR43265">
    <property type="entry name" value="ESTERASE ESTD"/>
    <property type="match status" value="1"/>
</dbReference>
<dbReference type="Pfam" id="PF12146">
    <property type="entry name" value="Hydrolase_4"/>
    <property type="match status" value="1"/>
</dbReference>
<evidence type="ECO:0000313" key="3">
    <source>
        <dbReference type="Proteomes" id="UP000474175"/>
    </source>
</evidence>
<feature type="domain" description="PDZ" evidence="1">
    <location>
        <begin position="32"/>
        <end position="116"/>
    </location>
</feature>
<dbReference type="PANTHER" id="PTHR43265:SF1">
    <property type="entry name" value="ESTERASE ESTD"/>
    <property type="match status" value="1"/>
</dbReference>
<dbReference type="PROSITE" id="PS50106">
    <property type="entry name" value="PDZ"/>
    <property type="match status" value="1"/>
</dbReference>
<evidence type="ECO:0000313" key="2">
    <source>
        <dbReference type="EMBL" id="NDU98425.1"/>
    </source>
</evidence>
<dbReference type="Pfam" id="PF13180">
    <property type="entry name" value="PDZ_2"/>
    <property type="match status" value="1"/>
</dbReference>
<dbReference type="SMART" id="SM00228">
    <property type="entry name" value="PDZ"/>
    <property type="match status" value="1"/>
</dbReference>
<dbReference type="InterPro" id="IPR022742">
    <property type="entry name" value="Hydrolase_4"/>
</dbReference>
<dbReference type="InterPro" id="IPR029058">
    <property type="entry name" value="AB_hydrolase_fold"/>
</dbReference>
<accession>A0A6L9LCZ3</accession>
<comment type="caution">
    <text evidence="2">The sequence shown here is derived from an EMBL/GenBank/DDBJ whole genome shotgun (WGS) entry which is preliminary data.</text>
</comment>
<dbReference type="Proteomes" id="UP000474175">
    <property type="component" value="Unassembled WGS sequence"/>
</dbReference>